<dbReference type="Gene3D" id="2.60.40.150">
    <property type="entry name" value="C2 domain"/>
    <property type="match status" value="1"/>
</dbReference>
<evidence type="ECO:0000259" key="3">
    <source>
        <dbReference type="PROSITE" id="PS50008"/>
    </source>
</evidence>
<evidence type="ECO:0000259" key="2">
    <source>
        <dbReference type="PROSITE" id="PS50004"/>
    </source>
</evidence>
<dbReference type="SUPFAM" id="SSF49562">
    <property type="entry name" value="C2 domain (Calcium/lipid-binding domain, CaLB)"/>
    <property type="match status" value="1"/>
</dbReference>
<gene>
    <name evidence="4" type="ORF">DAPPUDRAFT_100827</name>
</gene>
<comment type="catalytic activity">
    <reaction evidence="1">
        <text>a 1,2-diacyl-sn-glycero-3-phospho-(1D-myo-inositol-4,5-bisphosphate) + H2O = 1D-myo-inositol 1,4,5-trisphosphate + a 1,2-diacyl-sn-glycerol + H(+)</text>
        <dbReference type="Rhea" id="RHEA:33179"/>
        <dbReference type="ChEBI" id="CHEBI:15377"/>
        <dbReference type="ChEBI" id="CHEBI:15378"/>
        <dbReference type="ChEBI" id="CHEBI:17815"/>
        <dbReference type="ChEBI" id="CHEBI:58456"/>
        <dbReference type="ChEBI" id="CHEBI:203600"/>
        <dbReference type="EC" id="3.1.4.11"/>
    </reaction>
</comment>
<dbReference type="Gene3D" id="3.20.20.190">
    <property type="entry name" value="Phosphatidylinositol (PI) phosphodiesterase"/>
    <property type="match status" value="1"/>
</dbReference>
<reference evidence="4 5" key="1">
    <citation type="journal article" date="2011" name="Science">
        <title>The ecoresponsive genome of Daphnia pulex.</title>
        <authorList>
            <person name="Colbourne J.K."/>
            <person name="Pfrender M.E."/>
            <person name="Gilbert D."/>
            <person name="Thomas W.K."/>
            <person name="Tucker A."/>
            <person name="Oakley T.H."/>
            <person name="Tokishita S."/>
            <person name="Aerts A."/>
            <person name="Arnold G.J."/>
            <person name="Basu M.K."/>
            <person name="Bauer D.J."/>
            <person name="Caceres C.E."/>
            <person name="Carmel L."/>
            <person name="Casola C."/>
            <person name="Choi J.H."/>
            <person name="Detter J.C."/>
            <person name="Dong Q."/>
            <person name="Dusheyko S."/>
            <person name="Eads B.D."/>
            <person name="Frohlich T."/>
            <person name="Geiler-Samerotte K.A."/>
            <person name="Gerlach D."/>
            <person name="Hatcher P."/>
            <person name="Jogdeo S."/>
            <person name="Krijgsveld J."/>
            <person name="Kriventseva E.V."/>
            <person name="Kultz D."/>
            <person name="Laforsch C."/>
            <person name="Lindquist E."/>
            <person name="Lopez J."/>
            <person name="Manak J.R."/>
            <person name="Muller J."/>
            <person name="Pangilinan J."/>
            <person name="Patwardhan R.P."/>
            <person name="Pitluck S."/>
            <person name="Pritham E.J."/>
            <person name="Rechtsteiner A."/>
            <person name="Rho M."/>
            <person name="Rogozin I.B."/>
            <person name="Sakarya O."/>
            <person name="Salamov A."/>
            <person name="Schaack S."/>
            <person name="Shapiro H."/>
            <person name="Shiga Y."/>
            <person name="Skalitzky C."/>
            <person name="Smith Z."/>
            <person name="Souvorov A."/>
            <person name="Sung W."/>
            <person name="Tang Z."/>
            <person name="Tsuchiya D."/>
            <person name="Tu H."/>
            <person name="Vos H."/>
            <person name="Wang M."/>
            <person name="Wolf Y.I."/>
            <person name="Yamagata H."/>
            <person name="Yamada T."/>
            <person name="Ye Y."/>
            <person name="Shaw J.R."/>
            <person name="Andrews J."/>
            <person name="Crease T.J."/>
            <person name="Tang H."/>
            <person name="Lucas S.M."/>
            <person name="Robertson H.M."/>
            <person name="Bork P."/>
            <person name="Koonin E.V."/>
            <person name="Zdobnov E.M."/>
            <person name="Grigoriev I.V."/>
            <person name="Lynch M."/>
            <person name="Boore J.L."/>
        </authorList>
    </citation>
    <scope>NUCLEOTIDE SEQUENCE [LARGE SCALE GENOMIC DNA]</scope>
</reference>
<evidence type="ECO:0000256" key="1">
    <source>
        <dbReference type="RuleBase" id="RU361133"/>
    </source>
</evidence>
<dbReference type="Proteomes" id="UP000000305">
    <property type="component" value="Unassembled WGS sequence"/>
</dbReference>
<keyword evidence="5" id="KW-1185">Reference proteome</keyword>
<dbReference type="SMART" id="SM00149">
    <property type="entry name" value="PLCYc"/>
    <property type="match status" value="1"/>
</dbReference>
<dbReference type="GO" id="GO:0035556">
    <property type="term" value="P:intracellular signal transduction"/>
    <property type="evidence" value="ECO:0007669"/>
    <property type="project" value="InterPro"/>
</dbReference>
<keyword evidence="1" id="KW-0442">Lipid degradation</keyword>
<dbReference type="InterPro" id="IPR000008">
    <property type="entry name" value="C2_dom"/>
</dbReference>
<dbReference type="InterPro" id="IPR001711">
    <property type="entry name" value="PLipase_C_Pinositol-sp_Y"/>
</dbReference>
<sequence length="204" mass="22841">MTKRRLIRIYPGGERQFSSNYNPVSALNAGCQLVALNVQTKDSHLAVYDSLFRENGNTDFVLKPATLLNSEVPANNKKRISIKVIKGKNLTTSKKLIDTYVSLRIEGVKDDVKKNNTKTAVTADGKNPEWNQTLQFDVTRSELDFLVIKVKETHYMGLKNDTIGTHAIPIANLTEGLQTVPLEDNFLRKINASVQLEISIKDLI</sequence>
<dbReference type="PANTHER" id="PTHR10336:SF209">
    <property type="entry name" value="PHOSPHOINOSITIDE PHOSPHOLIPASE C"/>
    <property type="match status" value="1"/>
</dbReference>
<keyword evidence="1" id="KW-0443">Lipid metabolism</keyword>
<evidence type="ECO:0000313" key="5">
    <source>
        <dbReference type="Proteomes" id="UP000000305"/>
    </source>
</evidence>
<dbReference type="PhylomeDB" id="E9GBE4"/>
<dbReference type="GO" id="GO:0016042">
    <property type="term" value="P:lipid catabolic process"/>
    <property type="evidence" value="ECO:0007669"/>
    <property type="project" value="UniProtKB-KW"/>
</dbReference>
<dbReference type="InterPro" id="IPR001192">
    <property type="entry name" value="PI-PLC_fam"/>
</dbReference>
<feature type="domain" description="C2" evidence="2">
    <location>
        <begin position="61"/>
        <end position="184"/>
    </location>
</feature>
<name>E9GBE4_DAPPU</name>
<dbReference type="HOGENOM" id="CLU_090199_1_0_1"/>
<dbReference type="STRING" id="6669.E9GBE4"/>
<dbReference type="AlphaFoldDB" id="E9GBE4"/>
<dbReference type="FunFam" id="2.60.40.150:FF:000375">
    <property type="entry name" value="Phosphoinositide phospholipase C"/>
    <property type="match status" value="1"/>
</dbReference>
<dbReference type="SUPFAM" id="SSF51695">
    <property type="entry name" value="PLC-like phosphodiesterases"/>
    <property type="match status" value="1"/>
</dbReference>
<protein>
    <recommendedName>
        <fullName evidence="1">Phosphoinositide phospholipase C</fullName>
        <ecNumber evidence="1">3.1.4.11</ecNumber>
    </recommendedName>
</protein>
<dbReference type="GO" id="GO:0004435">
    <property type="term" value="F:phosphatidylinositol-4,5-bisphosphate phospholipase C activity"/>
    <property type="evidence" value="ECO:0007669"/>
    <property type="project" value="UniProtKB-EC"/>
</dbReference>
<proteinExistence type="predicted"/>
<dbReference type="EC" id="3.1.4.11" evidence="1"/>
<dbReference type="PROSITE" id="PS50004">
    <property type="entry name" value="C2"/>
    <property type="match status" value="1"/>
</dbReference>
<dbReference type="Pfam" id="PF00387">
    <property type="entry name" value="PI-PLC-Y"/>
    <property type="match status" value="1"/>
</dbReference>
<dbReference type="InParanoid" id="E9GBE4"/>
<evidence type="ECO:0000313" key="4">
    <source>
        <dbReference type="EMBL" id="EFX82947.1"/>
    </source>
</evidence>
<dbReference type="Pfam" id="PF00168">
    <property type="entry name" value="C2"/>
    <property type="match status" value="1"/>
</dbReference>
<dbReference type="PANTHER" id="PTHR10336">
    <property type="entry name" value="PHOSPHOINOSITIDE-SPECIFIC PHOSPHOLIPASE C FAMILY PROTEIN"/>
    <property type="match status" value="1"/>
</dbReference>
<feature type="domain" description="PI-PLC Y-box" evidence="3">
    <location>
        <begin position="2"/>
        <end position="67"/>
    </location>
</feature>
<dbReference type="InterPro" id="IPR035892">
    <property type="entry name" value="C2_domain_sf"/>
</dbReference>
<dbReference type="eggNOG" id="KOG1264">
    <property type="taxonomic scope" value="Eukaryota"/>
</dbReference>
<dbReference type="SMART" id="SM00239">
    <property type="entry name" value="C2"/>
    <property type="match status" value="1"/>
</dbReference>
<dbReference type="EMBL" id="GL732538">
    <property type="protein sequence ID" value="EFX82947.1"/>
    <property type="molecule type" value="Genomic_DNA"/>
</dbReference>
<dbReference type="InterPro" id="IPR017946">
    <property type="entry name" value="PLC-like_Pdiesterase_TIM-brl"/>
</dbReference>
<accession>E9GBE4</accession>
<dbReference type="PROSITE" id="PS50008">
    <property type="entry name" value="PIPLC_Y_DOMAIN"/>
    <property type="match status" value="1"/>
</dbReference>
<dbReference type="CDD" id="cd00275">
    <property type="entry name" value="C2_PLC_like"/>
    <property type="match status" value="1"/>
</dbReference>
<organism evidence="4 5">
    <name type="scientific">Daphnia pulex</name>
    <name type="common">Water flea</name>
    <dbReference type="NCBI Taxonomy" id="6669"/>
    <lineage>
        <taxon>Eukaryota</taxon>
        <taxon>Metazoa</taxon>
        <taxon>Ecdysozoa</taxon>
        <taxon>Arthropoda</taxon>
        <taxon>Crustacea</taxon>
        <taxon>Branchiopoda</taxon>
        <taxon>Diplostraca</taxon>
        <taxon>Cladocera</taxon>
        <taxon>Anomopoda</taxon>
        <taxon>Daphniidae</taxon>
        <taxon>Daphnia</taxon>
    </lineage>
</organism>
<dbReference type="KEGG" id="dpx:DAPPUDRAFT_100827"/>
<dbReference type="PRINTS" id="PR00390">
    <property type="entry name" value="PHPHLIPASEC"/>
</dbReference>
<keyword evidence="1" id="KW-0378">Hydrolase</keyword>
<dbReference type="OrthoDB" id="6377047at2759"/>